<dbReference type="InterPro" id="IPR018392">
    <property type="entry name" value="LysM"/>
</dbReference>
<organism evidence="4 5">
    <name type="scientific">Canariomyces notabilis</name>
    <dbReference type="NCBI Taxonomy" id="2074819"/>
    <lineage>
        <taxon>Eukaryota</taxon>
        <taxon>Fungi</taxon>
        <taxon>Dikarya</taxon>
        <taxon>Ascomycota</taxon>
        <taxon>Pezizomycotina</taxon>
        <taxon>Sordariomycetes</taxon>
        <taxon>Sordariomycetidae</taxon>
        <taxon>Sordariales</taxon>
        <taxon>Chaetomiaceae</taxon>
        <taxon>Canariomyces</taxon>
    </lineage>
</organism>
<keyword evidence="2" id="KW-0843">Virulence</keyword>
<name>A0AAN6QB96_9PEZI</name>
<dbReference type="RefSeq" id="XP_064664574.1">
    <property type="nucleotide sequence ID" value="XM_064812477.1"/>
</dbReference>
<evidence type="ECO:0000256" key="2">
    <source>
        <dbReference type="ARBA" id="ARBA00023026"/>
    </source>
</evidence>
<evidence type="ECO:0000313" key="5">
    <source>
        <dbReference type="Proteomes" id="UP001302812"/>
    </source>
</evidence>
<dbReference type="GeneID" id="89936602"/>
<keyword evidence="5" id="KW-1185">Reference proteome</keyword>
<evidence type="ECO:0000259" key="3">
    <source>
        <dbReference type="PROSITE" id="PS51782"/>
    </source>
</evidence>
<dbReference type="SUPFAM" id="SSF54106">
    <property type="entry name" value="LysM domain"/>
    <property type="match status" value="2"/>
</dbReference>
<reference evidence="4" key="1">
    <citation type="journal article" date="2023" name="Mol. Phylogenet. Evol.">
        <title>Genome-scale phylogeny and comparative genomics of the fungal order Sordariales.</title>
        <authorList>
            <person name="Hensen N."/>
            <person name="Bonometti L."/>
            <person name="Westerberg I."/>
            <person name="Brannstrom I.O."/>
            <person name="Guillou S."/>
            <person name="Cros-Aarteil S."/>
            <person name="Calhoun S."/>
            <person name="Haridas S."/>
            <person name="Kuo A."/>
            <person name="Mondo S."/>
            <person name="Pangilinan J."/>
            <person name="Riley R."/>
            <person name="LaButti K."/>
            <person name="Andreopoulos B."/>
            <person name="Lipzen A."/>
            <person name="Chen C."/>
            <person name="Yan M."/>
            <person name="Daum C."/>
            <person name="Ng V."/>
            <person name="Clum A."/>
            <person name="Steindorff A."/>
            <person name="Ohm R.A."/>
            <person name="Martin F."/>
            <person name="Silar P."/>
            <person name="Natvig D.O."/>
            <person name="Lalanne C."/>
            <person name="Gautier V."/>
            <person name="Ament-Velasquez S.L."/>
            <person name="Kruys A."/>
            <person name="Hutchinson M.I."/>
            <person name="Powell A.J."/>
            <person name="Barry K."/>
            <person name="Miller A.N."/>
            <person name="Grigoriev I.V."/>
            <person name="Debuchy R."/>
            <person name="Gladieux P."/>
            <person name="Hiltunen Thoren M."/>
            <person name="Johannesson H."/>
        </authorList>
    </citation>
    <scope>NUCLEOTIDE SEQUENCE</scope>
    <source>
        <strain evidence="4">CBS 508.74</strain>
    </source>
</reference>
<feature type="domain" description="LysM" evidence="3">
    <location>
        <begin position="81"/>
        <end position="127"/>
    </location>
</feature>
<dbReference type="AlphaFoldDB" id="A0AAN6QB96"/>
<dbReference type="Pfam" id="PF01476">
    <property type="entry name" value="LysM"/>
    <property type="match status" value="2"/>
</dbReference>
<dbReference type="EMBL" id="MU853388">
    <property type="protein sequence ID" value="KAK4107004.1"/>
    <property type="molecule type" value="Genomic_DNA"/>
</dbReference>
<dbReference type="InterPro" id="IPR036861">
    <property type="entry name" value="Endochitinase-like_sf"/>
</dbReference>
<dbReference type="CDD" id="cd00118">
    <property type="entry name" value="LysM"/>
    <property type="match status" value="2"/>
</dbReference>
<keyword evidence="1" id="KW-0147">Chitin-binding</keyword>
<dbReference type="Proteomes" id="UP001302812">
    <property type="component" value="Unassembled WGS sequence"/>
</dbReference>
<evidence type="ECO:0000256" key="1">
    <source>
        <dbReference type="ARBA" id="ARBA00022669"/>
    </source>
</evidence>
<proteinExistence type="predicted"/>
<comment type="caution">
    <text evidence="4">The sequence shown here is derived from an EMBL/GenBank/DDBJ whole genome shotgun (WGS) entry which is preliminary data.</text>
</comment>
<dbReference type="SUPFAM" id="SSF57016">
    <property type="entry name" value="Plant lectins/antimicrobial peptides"/>
    <property type="match status" value="1"/>
</dbReference>
<dbReference type="PANTHER" id="PTHR47700">
    <property type="entry name" value="V CHITINASE, PUTATIVE (AFU_ORTHOLOGUE AFUA_6G13720)-RELATED"/>
    <property type="match status" value="1"/>
</dbReference>
<dbReference type="GO" id="GO:0008061">
    <property type="term" value="F:chitin binding"/>
    <property type="evidence" value="ECO:0007669"/>
    <property type="project" value="UniProtKB-KW"/>
</dbReference>
<dbReference type="PROSITE" id="PS51782">
    <property type="entry name" value="LYSM"/>
    <property type="match status" value="2"/>
</dbReference>
<feature type="domain" description="LysM" evidence="3">
    <location>
        <begin position="146"/>
        <end position="195"/>
    </location>
</feature>
<dbReference type="SMART" id="SM00257">
    <property type="entry name" value="LysM"/>
    <property type="match status" value="2"/>
</dbReference>
<sequence length="294" mass="31442">MGAQICEPDPFRAQTFGIYANNKGNISAVQALVRDWSTGICLSDYDQEEVLEGKTVGILSAINNSNGERKREELHARATCSYAQAGPGDGCWAIAQKCKISQADLISYNGGKSDFCSTLISGQYVSCGAGTLPDFSPQPNPDGSCKTYTIKADDTCATIAAAHQISNYTKLEEVNQKTWGFAGCRYIQPSQYICLSSGDPSMPAPYPDAVCGPQVPRTVRPTNGTELADLNPCPLNVCCNIWDNCGLREDFCIYAPADTGAPRTSTPGIHGCVSKCGMDIVHSLNGPQEFRVVG</sequence>
<dbReference type="Gene3D" id="3.10.350.10">
    <property type="entry name" value="LysM domain"/>
    <property type="match status" value="2"/>
</dbReference>
<dbReference type="InterPro" id="IPR053214">
    <property type="entry name" value="LysM12-like"/>
</dbReference>
<dbReference type="PANTHER" id="PTHR47700:SF2">
    <property type="entry name" value="CHITINASE"/>
    <property type="match status" value="1"/>
</dbReference>
<dbReference type="InterPro" id="IPR036779">
    <property type="entry name" value="LysM_dom_sf"/>
</dbReference>
<gene>
    <name evidence="4" type="ORF">N656DRAFT_720941</name>
</gene>
<accession>A0AAN6QB96</accession>
<evidence type="ECO:0000313" key="4">
    <source>
        <dbReference type="EMBL" id="KAK4107004.1"/>
    </source>
</evidence>
<reference evidence="4" key="2">
    <citation type="submission" date="2023-05" db="EMBL/GenBank/DDBJ databases">
        <authorList>
            <consortium name="Lawrence Berkeley National Laboratory"/>
            <person name="Steindorff A."/>
            <person name="Hensen N."/>
            <person name="Bonometti L."/>
            <person name="Westerberg I."/>
            <person name="Brannstrom I.O."/>
            <person name="Guillou S."/>
            <person name="Cros-Aarteil S."/>
            <person name="Calhoun S."/>
            <person name="Haridas S."/>
            <person name="Kuo A."/>
            <person name="Mondo S."/>
            <person name="Pangilinan J."/>
            <person name="Riley R."/>
            <person name="Labutti K."/>
            <person name="Andreopoulos B."/>
            <person name="Lipzen A."/>
            <person name="Chen C."/>
            <person name="Yanf M."/>
            <person name="Daum C."/>
            <person name="Ng V."/>
            <person name="Clum A."/>
            <person name="Ohm R."/>
            <person name="Martin F."/>
            <person name="Silar P."/>
            <person name="Natvig D."/>
            <person name="Lalanne C."/>
            <person name="Gautier V."/>
            <person name="Ament-Velasquez S.L."/>
            <person name="Kruys A."/>
            <person name="Hutchinson M.I."/>
            <person name="Powell A.J."/>
            <person name="Barry K."/>
            <person name="Miller A.N."/>
            <person name="Grigoriev I.V."/>
            <person name="Debuchy R."/>
            <person name="Gladieux P."/>
            <person name="Thoren M.H."/>
            <person name="Johannesson H."/>
        </authorList>
    </citation>
    <scope>NUCLEOTIDE SEQUENCE</scope>
    <source>
        <strain evidence="4">CBS 508.74</strain>
    </source>
</reference>
<protein>
    <submittedName>
        <fullName evidence="4">Carbohydrate-binding module family 50 protein</fullName>
    </submittedName>
</protein>